<dbReference type="Gene3D" id="6.20.330.10">
    <property type="match status" value="1"/>
</dbReference>
<dbReference type="SUPFAM" id="SSF52096">
    <property type="entry name" value="ClpP/crotonase"/>
    <property type="match status" value="1"/>
</dbReference>
<dbReference type="KEGG" id="peg:E5R92_02980"/>
<organism evidence="6 7">
    <name type="scientific">Candidatus Pelagibacter giovannonii</name>
    <dbReference type="NCBI Taxonomy" id="2563896"/>
    <lineage>
        <taxon>Bacteria</taxon>
        <taxon>Pseudomonadati</taxon>
        <taxon>Pseudomonadota</taxon>
        <taxon>Alphaproteobacteria</taxon>
        <taxon>Candidatus Pelagibacterales</taxon>
        <taxon>Candidatus Pelagibacteraceae</taxon>
        <taxon>Candidatus Pelagibacter</taxon>
    </lineage>
</organism>
<accession>A0A6H1Q3P9</accession>
<feature type="domain" description="Peptidase S49" evidence="5">
    <location>
        <begin position="76"/>
        <end position="221"/>
    </location>
</feature>
<evidence type="ECO:0000313" key="6">
    <source>
        <dbReference type="EMBL" id="QIZ20749.1"/>
    </source>
</evidence>
<proteinExistence type="inferred from homology"/>
<dbReference type="Proteomes" id="UP000501094">
    <property type="component" value="Chromosome"/>
</dbReference>
<keyword evidence="7" id="KW-1185">Reference proteome</keyword>
<keyword evidence="2" id="KW-0645">Protease</keyword>
<dbReference type="CDD" id="cd07023">
    <property type="entry name" value="S49_Sppa_N_C"/>
    <property type="match status" value="1"/>
</dbReference>
<sequence length="268" mass="29715">MFSFFKKKKIIAHIKLNGVIGNAGKFKQGIDFAGQEEIIEKAFSLKKAKAVAITINSPGGSPVQSHLIYKFIRAQAKKNKIKVIVFAEDVAASGGYLIACAGDEIYANSSSIIGSIGVIYSSFGFTELIKKIGVERRVHTAGKNKSSLDPFQEEKSEDIERLKNIQLDLHKDFIKVVEESRGSKLKKDGIELFSGEFWAGSKSKELGLIDGLGNANEILKEKFGEDVVIKKFEKSKGWLSKKLSSSSNQMDQIANILEERSIWQRYGF</sequence>
<evidence type="ECO:0000259" key="5">
    <source>
        <dbReference type="Pfam" id="PF01343"/>
    </source>
</evidence>
<dbReference type="InterPro" id="IPR047272">
    <property type="entry name" value="S49_SppA_C"/>
</dbReference>
<evidence type="ECO:0000256" key="2">
    <source>
        <dbReference type="ARBA" id="ARBA00022670"/>
    </source>
</evidence>
<gene>
    <name evidence="6" type="ORF">E5R92_02980</name>
</gene>
<dbReference type="EMBL" id="CP038852">
    <property type="protein sequence ID" value="QIZ20749.1"/>
    <property type="molecule type" value="Genomic_DNA"/>
</dbReference>
<evidence type="ECO:0000256" key="4">
    <source>
        <dbReference type="ARBA" id="ARBA00022825"/>
    </source>
</evidence>
<dbReference type="GO" id="GO:0006508">
    <property type="term" value="P:proteolysis"/>
    <property type="evidence" value="ECO:0007669"/>
    <property type="project" value="UniProtKB-KW"/>
</dbReference>
<evidence type="ECO:0000256" key="1">
    <source>
        <dbReference type="ARBA" id="ARBA00008683"/>
    </source>
</evidence>
<dbReference type="AlphaFoldDB" id="A0A6H1Q3P9"/>
<dbReference type="GO" id="GO:0004252">
    <property type="term" value="F:serine-type endopeptidase activity"/>
    <property type="evidence" value="ECO:0007669"/>
    <property type="project" value="InterPro"/>
</dbReference>
<comment type="similarity">
    <text evidence="1">Belongs to the peptidase S49 family.</text>
</comment>
<dbReference type="InterPro" id="IPR001907">
    <property type="entry name" value="ClpP"/>
</dbReference>
<dbReference type="InterPro" id="IPR002142">
    <property type="entry name" value="Peptidase_S49"/>
</dbReference>
<dbReference type="Pfam" id="PF01343">
    <property type="entry name" value="Peptidase_S49"/>
    <property type="match status" value="1"/>
</dbReference>
<dbReference type="InterPro" id="IPR029045">
    <property type="entry name" value="ClpP/crotonase-like_dom_sf"/>
</dbReference>
<name>A0A6H1Q3P9_9PROT</name>
<evidence type="ECO:0000256" key="3">
    <source>
        <dbReference type="ARBA" id="ARBA00022801"/>
    </source>
</evidence>
<keyword evidence="3" id="KW-0378">Hydrolase</keyword>
<protein>
    <submittedName>
        <fullName evidence="6">S49 family peptidase</fullName>
    </submittedName>
</protein>
<evidence type="ECO:0000313" key="7">
    <source>
        <dbReference type="Proteomes" id="UP000501094"/>
    </source>
</evidence>
<reference evidence="6 7" key="1">
    <citation type="journal article" date="2020" name="Nat. Microbiol.">
        <title>Lysogenic host-virus interactions in SAR11 marine bacteria.</title>
        <authorList>
            <person name="Morris R.M."/>
            <person name="Cain K.R."/>
            <person name="Hvorecny K.L."/>
            <person name="Kollman J.M."/>
        </authorList>
    </citation>
    <scope>NUCLEOTIDE SEQUENCE [LARGE SCALE GENOMIC DNA]</scope>
    <source>
        <strain evidence="6 7">NP1</strain>
    </source>
</reference>
<dbReference type="GO" id="GO:0004176">
    <property type="term" value="F:ATP-dependent peptidase activity"/>
    <property type="evidence" value="ECO:0007669"/>
    <property type="project" value="InterPro"/>
</dbReference>
<dbReference type="Gene3D" id="3.90.226.10">
    <property type="entry name" value="2-enoyl-CoA Hydratase, Chain A, domain 1"/>
    <property type="match status" value="1"/>
</dbReference>
<dbReference type="PANTHER" id="PTHR42987:SF8">
    <property type="entry name" value="PROTEINASE"/>
    <property type="match status" value="1"/>
</dbReference>
<dbReference type="PANTHER" id="PTHR42987">
    <property type="entry name" value="PEPTIDASE S49"/>
    <property type="match status" value="1"/>
</dbReference>
<keyword evidence="4" id="KW-0720">Serine protease</keyword>
<dbReference type="RefSeq" id="WP_168606631.1">
    <property type="nucleotide sequence ID" value="NZ_CP038852.1"/>
</dbReference>
<dbReference type="PRINTS" id="PR00127">
    <property type="entry name" value="CLPPROTEASEP"/>
</dbReference>